<evidence type="ECO:0000313" key="2">
    <source>
        <dbReference type="EMBL" id="SFS04421.1"/>
    </source>
</evidence>
<keyword evidence="3" id="KW-1185">Reference proteome</keyword>
<proteinExistence type="predicted"/>
<evidence type="ECO:0000259" key="1">
    <source>
        <dbReference type="Pfam" id="PF12146"/>
    </source>
</evidence>
<dbReference type="OrthoDB" id="9788260at2"/>
<reference evidence="2 3" key="1">
    <citation type="submission" date="2016-10" db="EMBL/GenBank/DDBJ databases">
        <authorList>
            <person name="de Groot N.N."/>
        </authorList>
    </citation>
    <scope>NUCLEOTIDE SEQUENCE [LARGE SCALE GENOMIC DNA]</scope>
    <source>
        <strain evidence="2 3">DSM 29433</strain>
    </source>
</reference>
<name>A0A1I6LLW3_9RHOB</name>
<dbReference type="PANTHER" id="PTHR11614">
    <property type="entry name" value="PHOSPHOLIPASE-RELATED"/>
    <property type="match status" value="1"/>
</dbReference>
<dbReference type="InterPro" id="IPR029058">
    <property type="entry name" value="AB_hydrolase_fold"/>
</dbReference>
<gene>
    <name evidence="2" type="ORF">SAMN05444714_0672</name>
</gene>
<dbReference type="RefSeq" id="WP_090203950.1">
    <property type="nucleotide sequence ID" value="NZ_FOZM01000001.1"/>
</dbReference>
<dbReference type="InterPro" id="IPR051044">
    <property type="entry name" value="MAG_DAG_Lipase"/>
</dbReference>
<dbReference type="STRING" id="1123755.SAMN05444714_0672"/>
<evidence type="ECO:0000313" key="3">
    <source>
        <dbReference type="Proteomes" id="UP000198926"/>
    </source>
</evidence>
<dbReference type="EMBL" id="FOZM01000001">
    <property type="protein sequence ID" value="SFS04421.1"/>
    <property type="molecule type" value="Genomic_DNA"/>
</dbReference>
<sequence length="311" mass="34390">METAPLFDEIAAGPDGGAAHWLTTDDGVRIRVGHWPLSNAKGTVLIFPGRTEFVEKYGVTAKTLQAAGYASLAVDWRGQGIADRLLDDRMIGHVGKFTDYQHDVRATIRHAEALGLPRPYFLIAHSMGGCIGLRALREGLDVKAVMFSAPMWGVAMAPLIRPSAWVMSSLAMKLGFDEKLTPGQSTESYVLREEFENNTLTNDPQMWELFKKQLIAHPDLGLGGPSLRWVNLSLIEMRRLSRLPSPPVPSLTYLGTGELIVSSDRIKNRMAGWKDGKLRVIEGGLHEMLMDKPELRDMIMAETVAHFEANA</sequence>
<dbReference type="SUPFAM" id="SSF53474">
    <property type="entry name" value="alpha/beta-Hydrolases"/>
    <property type="match status" value="1"/>
</dbReference>
<protein>
    <submittedName>
        <fullName evidence="2">Lysophospholipase</fullName>
    </submittedName>
</protein>
<dbReference type="InterPro" id="IPR022742">
    <property type="entry name" value="Hydrolase_4"/>
</dbReference>
<dbReference type="Proteomes" id="UP000198926">
    <property type="component" value="Unassembled WGS sequence"/>
</dbReference>
<organism evidence="2 3">
    <name type="scientific">Yoonia litorea</name>
    <dbReference type="NCBI Taxonomy" id="1123755"/>
    <lineage>
        <taxon>Bacteria</taxon>
        <taxon>Pseudomonadati</taxon>
        <taxon>Pseudomonadota</taxon>
        <taxon>Alphaproteobacteria</taxon>
        <taxon>Rhodobacterales</taxon>
        <taxon>Paracoccaceae</taxon>
        <taxon>Yoonia</taxon>
    </lineage>
</organism>
<feature type="domain" description="Serine aminopeptidase S33" evidence="1">
    <location>
        <begin position="39"/>
        <end position="292"/>
    </location>
</feature>
<accession>A0A1I6LLW3</accession>
<dbReference type="AlphaFoldDB" id="A0A1I6LLW3"/>
<dbReference type="Gene3D" id="3.40.50.1820">
    <property type="entry name" value="alpha/beta hydrolase"/>
    <property type="match status" value="1"/>
</dbReference>
<dbReference type="Pfam" id="PF12146">
    <property type="entry name" value="Hydrolase_4"/>
    <property type="match status" value="1"/>
</dbReference>